<reference evidence="14" key="1">
    <citation type="submission" date="2022-01" db="EMBL/GenBank/DDBJ databases">
        <authorList>
            <person name="Wang Y."/>
        </authorList>
    </citation>
    <scope>NUCLEOTIDE SEQUENCE</scope>
    <source>
        <strain evidence="14">WB101</strain>
    </source>
</reference>
<feature type="domain" description="AAA+ ATPase" evidence="13">
    <location>
        <begin position="39"/>
        <end position="180"/>
    </location>
</feature>
<gene>
    <name evidence="11 14" type="primary">dnaX</name>
    <name evidence="14" type="ORF">L6773_03570</name>
</gene>
<dbReference type="Pfam" id="PF12169">
    <property type="entry name" value="DNA_pol3_gamma3"/>
    <property type="match status" value="1"/>
</dbReference>
<dbReference type="InterPro" id="IPR027417">
    <property type="entry name" value="P-loop_NTPase"/>
</dbReference>
<evidence type="ECO:0000259" key="13">
    <source>
        <dbReference type="SMART" id="SM00382"/>
    </source>
</evidence>
<dbReference type="NCBIfam" id="TIGR01128">
    <property type="entry name" value="holA"/>
    <property type="match status" value="1"/>
</dbReference>
<dbReference type="RefSeq" id="WP_237852474.1">
    <property type="nucleotide sequence ID" value="NZ_JAKLWS010000003.1"/>
</dbReference>
<dbReference type="Pfam" id="PF22608">
    <property type="entry name" value="DNAX_ATPase_lid"/>
    <property type="match status" value="1"/>
</dbReference>
<dbReference type="Gene3D" id="1.10.8.60">
    <property type="match status" value="1"/>
</dbReference>
<keyword evidence="7" id="KW-0862">Zinc</keyword>
<protein>
    <recommendedName>
        <fullName evidence="11">DNA polymerase III subunit gamma/tau</fullName>
        <ecNumber evidence="11">2.7.7.7</ecNumber>
    </recommendedName>
</protein>
<evidence type="ECO:0000256" key="8">
    <source>
        <dbReference type="ARBA" id="ARBA00022840"/>
    </source>
</evidence>
<evidence type="ECO:0000256" key="1">
    <source>
        <dbReference type="ARBA" id="ARBA00006360"/>
    </source>
</evidence>
<dbReference type="InterPro" id="IPR005790">
    <property type="entry name" value="DNA_polIII_delta"/>
</dbReference>
<feature type="compositionally biased region" description="Basic and acidic residues" evidence="12">
    <location>
        <begin position="396"/>
        <end position="406"/>
    </location>
</feature>
<comment type="function">
    <text evidence="11">DNA polymerase III is a complex, multichain enzyme responsible for most of the replicative synthesis in bacteria. This DNA polymerase also exhibits 3' to 5' exonuclease activity.</text>
</comment>
<evidence type="ECO:0000256" key="6">
    <source>
        <dbReference type="ARBA" id="ARBA00022741"/>
    </source>
</evidence>
<dbReference type="SUPFAM" id="SSF52540">
    <property type="entry name" value="P-loop containing nucleoside triphosphate hydrolases"/>
    <property type="match status" value="1"/>
</dbReference>
<dbReference type="Gene3D" id="1.20.272.10">
    <property type="match status" value="1"/>
</dbReference>
<dbReference type="PANTHER" id="PTHR11669:SF0">
    <property type="entry name" value="PROTEIN STICHEL-LIKE 2"/>
    <property type="match status" value="1"/>
</dbReference>
<dbReference type="InterPro" id="IPR003593">
    <property type="entry name" value="AAA+_ATPase"/>
</dbReference>
<evidence type="ECO:0000256" key="2">
    <source>
        <dbReference type="ARBA" id="ARBA00022679"/>
    </source>
</evidence>
<comment type="catalytic activity">
    <reaction evidence="10 11">
        <text>DNA(n) + a 2'-deoxyribonucleoside 5'-triphosphate = DNA(n+1) + diphosphate</text>
        <dbReference type="Rhea" id="RHEA:22508"/>
        <dbReference type="Rhea" id="RHEA-COMP:17339"/>
        <dbReference type="Rhea" id="RHEA-COMP:17340"/>
        <dbReference type="ChEBI" id="CHEBI:33019"/>
        <dbReference type="ChEBI" id="CHEBI:61560"/>
        <dbReference type="ChEBI" id="CHEBI:173112"/>
        <dbReference type="EC" id="2.7.7.7"/>
    </reaction>
</comment>
<keyword evidence="2 11" id="KW-0808">Transferase</keyword>
<dbReference type="Proteomes" id="UP001165366">
    <property type="component" value="Unassembled WGS sequence"/>
</dbReference>
<dbReference type="SMART" id="SM00382">
    <property type="entry name" value="AAA"/>
    <property type="match status" value="1"/>
</dbReference>
<evidence type="ECO:0000256" key="7">
    <source>
        <dbReference type="ARBA" id="ARBA00022833"/>
    </source>
</evidence>
<evidence type="ECO:0000256" key="12">
    <source>
        <dbReference type="SAM" id="MobiDB-lite"/>
    </source>
</evidence>
<evidence type="ECO:0000256" key="9">
    <source>
        <dbReference type="ARBA" id="ARBA00022932"/>
    </source>
</evidence>
<dbReference type="EC" id="2.7.7.7" evidence="11"/>
<comment type="subunit">
    <text evidence="11">DNA polymerase III contains a core (composed of alpha, epsilon and theta chains) that associates with a tau subunit. This core dimerizes to form the POLIII' complex. PolIII' associates with the gamma complex (composed of gamma, delta, delta', psi and chi chains) and with the beta chain to form the complete DNA polymerase III complex.</text>
</comment>
<dbReference type="EMBL" id="JAKLWS010000003">
    <property type="protein sequence ID" value="MCG2587631.1"/>
    <property type="molecule type" value="Genomic_DNA"/>
</dbReference>
<proteinExistence type="inferred from homology"/>
<accession>A0ABS9K9V6</accession>
<name>A0ABS9K9V6_9BACT</name>
<organism evidence="14 15">
    <name type="scientific">Rhodohalobacter sulfatireducens</name>
    <dbReference type="NCBI Taxonomy" id="2911366"/>
    <lineage>
        <taxon>Bacteria</taxon>
        <taxon>Pseudomonadati</taxon>
        <taxon>Balneolota</taxon>
        <taxon>Balneolia</taxon>
        <taxon>Balneolales</taxon>
        <taxon>Balneolaceae</taxon>
        <taxon>Rhodohalobacter</taxon>
    </lineage>
</organism>
<dbReference type="InterPro" id="IPR001270">
    <property type="entry name" value="ClpA/B"/>
</dbReference>
<keyword evidence="6 11" id="KW-0547">Nucleotide-binding</keyword>
<comment type="similarity">
    <text evidence="1 11">Belongs to the DnaX/STICHEL family.</text>
</comment>
<dbReference type="Pfam" id="PF13177">
    <property type="entry name" value="DNA_pol3_delta2"/>
    <property type="match status" value="1"/>
</dbReference>
<dbReference type="NCBIfam" id="TIGR02397">
    <property type="entry name" value="dnaX_nterm"/>
    <property type="match status" value="1"/>
</dbReference>
<dbReference type="NCBIfam" id="NF004046">
    <property type="entry name" value="PRK05563.1"/>
    <property type="match status" value="1"/>
</dbReference>
<evidence type="ECO:0000256" key="10">
    <source>
        <dbReference type="ARBA" id="ARBA00049244"/>
    </source>
</evidence>
<reference evidence="14" key="2">
    <citation type="submission" date="2024-05" db="EMBL/GenBank/DDBJ databases">
        <title>Rhodohalobacter halophilus gen. nov., sp. nov., a moderately halophilic member of the family Balneolaceae.</title>
        <authorList>
            <person name="Xia J."/>
        </authorList>
    </citation>
    <scope>NUCLEOTIDE SEQUENCE</scope>
    <source>
        <strain evidence="14">WB101</strain>
    </source>
</reference>
<dbReference type="CDD" id="cd00009">
    <property type="entry name" value="AAA"/>
    <property type="match status" value="1"/>
</dbReference>
<evidence type="ECO:0000313" key="14">
    <source>
        <dbReference type="EMBL" id="MCG2587631.1"/>
    </source>
</evidence>
<keyword evidence="8 11" id="KW-0067">ATP-binding</keyword>
<dbReference type="InterPro" id="IPR022754">
    <property type="entry name" value="DNA_pol_III_gamma-3"/>
</dbReference>
<dbReference type="InterPro" id="IPR008921">
    <property type="entry name" value="DNA_pol3_clamp-load_cplx_C"/>
</dbReference>
<dbReference type="InterPro" id="IPR050238">
    <property type="entry name" value="DNA_Rep/Repair_Clamp_Loader"/>
</dbReference>
<evidence type="ECO:0000256" key="5">
    <source>
        <dbReference type="ARBA" id="ARBA00022723"/>
    </source>
</evidence>
<evidence type="ECO:0000256" key="4">
    <source>
        <dbReference type="ARBA" id="ARBA00022705"/>
    </source>
</evidence>
<dbReference type="PANTHER" id="PTHR11669">
    <property type="entry name" value="REPLICATION FACTOR C / DNA POLYMERASE III GAMMA-TAU SUBUNIT"/>
    <property type="match status" value="1"/>
</dbReference>
<dbReference type="SUPFAM" id="SSF48019">
    <property type="entry name" value="post-AAA+ oligomerization domain-like"/>
    <property type="match status" value="1"/>
</dbReference>
<evidence type="ECO:0000313" key="15">
    <source>
        <dbReference type="Proteomes" id="UP001165366"/>
    </source>
</evidence>
<feature type="compositionally biased region" description="Basic and acidic residues" evidence="12">
    <location>
        <begin position="420"/>
        <end position="438"/>
    </location>
</feature>
<dbReference type="PRINTS" id="PR00300">
    <property type="entry name" value="CLPPROTEASEA"/>
</dbReference>
<dbReference type="GO" id="GO:0003887">
    <property type="term" value="F:DNA-directed DNA polymerase activity"/>
    <property type="evidence" value="ECO:0007669"/>
    <property type="project" value="UniProtKB-EC"/>
</dbReference>
<keyword evidence="4 11" id="KW-0235">DNA replication</keyword>
<feature type="region of interest" description="Disordered" evidence="12">
    <location>
        <begin position="370"/>
        <end position="453"/>
    </location>
</feature>
<comment type="caution">
    <text evidence="14">The sequence shown here is derived from an EMBL/GenBank/DDBJ whole genome shotgun (WGS) entry which is preliminary data.</text>
</comment>
<evidence type="ECO:0000256" key="11">
    <source>
        <dbReference type="RuleBase" id="RU364063"/>
    </source>
</evidence>
<keyword evidence="15" id="KW-1185">Reference proteome</keyword>
<sequence>MADNYRVLTRTYRPQTFDDIVSQEHVSSTLKNAIKQNRISHAYMFCGPRGVGKTTMARVLARTLNEIDASVDGESLSQTLNVVEIDAASNNKVEDVHHLREVVRVPPQSGKYKVFIIDEVHMLSKSAFNALLKTLEEPPPHAIFIFATTEPHKVLPTILSRVQRFDFKRISVDEIVEQLRNVCKNEGITIDDESLHVIAKKADGALRDALGLMDQAIAFCGNEITYSQITQALNIVGNDELFEFTDAVSKQNAEQGLLLIDQLLKDGVDILEFLVSLTSHFRNLYVAHQNEQMHLVEATAETKRRYQETAQLFSEDDLLRMLHMVSDAQTKIRDVQQPRVHFEILMLKLVHMSRIKNLKTLLDEAAQLKKKGSNRVAAKNSAQKEKSGEKPSLNGHLKEENPDKGPSRPNQQMSEEIEPKEEGTNESKEVSTLEDKSPVEAAQTEVTEEEDEDLDELLMGKPSLGFAKGISTANGVKKKKSVQKKEVQKRALRGVEDVEECWDEYLELLKSEVQYLLFEQMNRVRLKDLKGSEVIVSASDEFSRKLIHENQQTLTALFKEQNGVFVRFKCVVERAKKKKSQQLNPYERFRELQKKDPQLRSIVEIFGAEFEY</sequence>
<dbReference type="CDD" id="cd18137">
    <property type="entry name" value="HLD_clamp_pol_III_gamma_tau"/>
    <property type="match status" value="1"/>
</dbReference>
<keyword evidence="9 11" id="KW-0239">DNA-directed DNA polymerase</keyword>
<evidence type="ECO:0000256" key="3">
    <source>
        <dbReference type="ARBA" id="ARBA00022695"/>
    </source>
</evidence>
<keyword evidence="5" id="KW-0479">Metal-binding</keyword>
<keyword evidence="3 11" id="KW-0548">Nucleotidyltransferase</keyword>
<dbReference type="InterPro" id="IPR045085">
    <property type="entry name" value="HLD_clamp_pol_III_gamma_tau"/>
</dbReference>
<dbReference type="Gene3D" id="3.40.50.300">
    <property type="entry name" value="P-loop containing nucleotide triphosphate hydrolases"/>
    <property type="match status" value="1"/>
</dbReference>
<dbReference type="InterPro" id="IPR012763">
    <property type="entry name" value="DNA_pol_III_sug/sutau_N"/>
</dbReference>